<sequence length="202" mass="22406">MAALVAQNILKSLWREQPNEWVADLDIVCGDQKGVTAHEIIVCNGSKYLAKVCNETKREDHFHMINVPEPSNIVRSICEYMYGFDFDHEFGGSGYSIANEFICFLIAAEKYGVPTMCKQITASMVNRTKSMCGTDLCCLGTALLEGPRRNIVPQMVFDVVIDRAARKLNEIVDDDEAWSTLQSNSEFLKAVLTDAGALIAGE</sequence>
<reference evidence="2 3" key="1">
    <citation type="submission" date="2021-01" db="EMBL/GenBank/DDBJ databases">
        <title>Cercospora kikuchii MAFF 305040 whole genome shotgun sequence.</title>
        <authorList>
            <person name="Kashiwa T."/>
            <person name="Suzuki T."/>
        </authorList>
    </citation>
    <scope>NUCLEOTIDE SEQUENCE [LARGE SCALE GENOMIC DNA]</scope>
    <source>
        <strain evidence="2 3">MAFF 305040</strain>
    </source>
</reference>
<gene>
    <name evidence="2" type="ORF">CKM354_001156300</name>
</gene>
<name>A0A9P3CTB8_9PEZI</name>
<evidence type="ECO:0000259" key="1">
    <source>
        <dbReference type="Pfam" id="PF00651"/>
    </source>
</evidence>
<dbReference type="Gene3D" id="3.30.710.10">
    <property type="entry name" value="Potassium Channel Kv1.1, Chain A"/>
    <property type="match status" value="1"/>
</dbReference>
<evidence type="ECO:0000313" key="3">
    <source>
        <dbReference type="Proteomes" id="UP000825890"/>
    </source>
</evidence>
<dbReference type="InterPro" id="IPR011333">
    <property type="entry name" value="SKP1/BTB/POZ_sf"/>
</dbReference>
<dbReference type="RefSeq" id="XP_044662993.1">
    <property type="nucleotide sequence ID" value="XM_044807058.1"/>
</dbReference>
<dbReference type="Pfam" id="PF00651">
    <property type="entry name" value="BTB"/>
    <property type="match status" value="1"/>
</dbReference>
<dbReference type="OrthoDB" id="10379477at2759"/>
<organism evidence="2 3">
    <name type="scientific">Cercospora kikuchii</name>
    <dbReference type="NCBI Taxonomy" id="84275"/>
    <lineage>
        <taxon>Eukaryota</taxon>
        <taxon>Fungi</taxon>
        <taxon>Dikarya</taxon>
        <taxon>Ascomycota</taxon>
        <taxon>Pezizomycotina</taxon>
        <taxon>Dothideomycetes</taxon>
        <taxon>Dothideomycetidae</taxon>
        <taxon>Mycosphaerellales</taxon>
        <taxon>Mycosphaerellaceae</taxon>
        <taxon>Cercospora</taxon>
    </lineage>
</organism>
<dbReference type="SUPFAM" id="SSF54695">
    <property type="entry name" value="POZ domain"/>
    <property type="match status" value="1"/>
</dbReference>
<dbReference type="InterPro" id="IPR000210">
    <property type="entry name" value="BTB/POZ_dom"/>
</dbReference>
<keyword evidence="3" id="KW-1185">Reference proteome</keyword>
<feature type="domain" description="BTB" evidence="1">
    <location>
        <begin position="22"/>
        <end position="125"/>
    </location>
</feature>
<proteinExistence type="predicted"/>
<dbReference type="GeneID" id="68297138"/>
<dbReference type="AlphaFoldDB" id="A0A9P3CTB8"/>
<comment type="caution">
    <text evidence="2">The sequence shown here is derived from an EMBL/GenBank/DDBJ whole genome shotgun (WGS) entry which is preliminary data.</text>
</comment>
<dbReference type="EMBL" id="BOLY01000008">
    <property type="protein sequence ID" value="GIZ48506.1"/>
    <property type="molecule type" value="Genomic_DNA"/>
</dbReference>
<accession>A0A9P3CTB8</accession>
<evidence type="ECO:0000313" key="2">
    <source>
        <dbReference type="EMBL" id="GIZ48506.1"/>
    </source>
</evidence>
<dbReference type="Proteomes" id="UP000825890">
    <property type="component" value="Unassembled WGS sequence"/>
</dbReference>
<protein>
    <recommendedName>
        <fullName evidence="1">BTB domain-containing protein</fullName>
    </recommendedName>
</protein>